<dbReference type="PANTHER" id="PTHR44846">
    <property type="entry name" value="MANNOSYL-D-GLYCERATE TRANSPORT/METABOLISM SYSTEM REPRESSOR MNGR-RELATED"/>
    <property type="match status" value="1"/>
</dbReference>
<dbReference type="InterPro" id="IPR028978">
    <property type="entry name" value="Chorismate_lyase_/UTRA_dom_sf"/>
</dbReference>
<protein>
    <submittedName>
        <fullName evidence="5">GntR family transcriptional regulator</fullName>
    </submittedName>
</protein>
<dbReference type="Proteomes" id="UP001596028">
    <property type="component" value="Unassembled WGS sequence"/>
</dbReference>
<dbReference type="Gene3D" id="3.40.1410.10">
    <property type="entry name" value="Chorismate lyase-like"/>
    <property type="match status" value="1"/>
</dbReference>
<keyword evidence="6" id="KW-1185">Reference proteome</keyword>
<dbReference type="InterPro" id="IPR000524">
    <property type="entry name" value="Tscrpt_reg_HTH_GntR"/>
</dbReference>
<dbReference type="PANTHER" id="PTHR44846:SF1">
    <property type="entry name" value="MANNOSYL-D-GLYCERATE TRANSPORT_METABOLISM SYSTEM REPRESSOR MNGR-RELATED"/>
    <property type="match status" value="1"/>
</dbReference>
<dbReference type="SMART" id="SM00345">
    <property type="entry name" value="HTH_GNTR"/>
    <property type="match status" value="1"/>
</dbReference>
<dbReference type="InterPro" id="IPR036390">
    <property type="entry name" value="WH_DNA-bd_sf"/>
</dbReference>
<dbReference type="Pfam" id="PF07702">
    <property type="entry name" value="UTRA"/>
    <property type="match status" value="1"/>
</dbReference>
<organism evidence="5 6">
    <name type="scientific">Cohnella hongkongensis</name>
    <dbReference type="NCBI Taxonomy" id="178337"/>
    <lineage>
        <taxon>Bacteria</taxon>
        <taxon>Bacillati</taxon>
        <taxon>Bacillota</taxon>
        <taxon>Bacilli</taxon>
        <taxon>Bacillales</taxon>
        <taxon>Paenibacillaceae</taxon>
        <taxon>Cohnella</taxon>
    </lineage>
</organism>
<dbReference type="InterPro" id="IPR011663">
    <property type="entry name" value="UTRA"/>
</dbReference>
<dbReference type="EMBL" id="JBHSEP010000002">
    <property type="protein sequence ID" value="MFC4597575.1"/>
    <property type="molecule type" value="Genomic_DNA"/>
</dbReference>
<dbReference type="PRINTS" id="PR00035">
    <property type="entry name" value="HTHGNTR"/>
</dbReference>
<keyword evidence="3" id="KW-0804">Transcription</keyword>
<reference evidence="6" key="1">
    <citation type="journal article" date="2019" name="Int. J. Syst. Evol. Microbiol.">
        <title>The Global Catalogue of Microorganisms (GCM) 10K type strain sequencing project: providing services to taxonomists for standard genome sequencing and annotation.</title>
        <authorList>
            <consortium name="The Broad Institute Genomics Platform"/>
            <consortium name="The Broad Institute Genome Sequencing Center for Infectious Disease"/>
            <person name="Wu L."/>
            <person name="Ma J."/>
        </authorList>
    </citation>
    <scope>NUCLEOTIDE SEQUENCE [LARGE SCALE GENOMIC DNA]</scope>
    <source>
        <strain evidence="6">CCUG 49571</strain>
    </source>
</reference>
<proteinExistence type="predicted"/>
<accession>A0ABV9F9V0</accession>
<evidence type="ECO:0000259" key="4">
    <source>
        <dbReference type="PROSITE" id="PS50949"/>
    </source>
</evidence>
<dbReference type="InterPro" id="IPR050679">
    <property type="entry name" value="Bact_HTH_transcr_reg"/>
</dbReference>
<dbReference type="SMART" id="SM00866">
    <property type="entry name" value="UTRA"/>
    <property type="match status" value="1"/>
</dbReference>
<evidence type="ECO:0000313" key="5">
    <source>
        <dbReference type="EMBL" id="MFC4597575.1"/>
    </source>
</evidence>
<dbReference type="SUPFAM" id="SSF46785">
    <property type="entry name" value="Winged helix' DNA-binding domain"/>
    <property type="match status" value="1"/>
</dbReference>
<evidence type="ECO:0000256" key="1">
    <source>
        <dbReference type="ARBA" id="ARBA00023015"/>
    </source>
</evidence>
<dbReference type="SUPFAM" id="SSF64288">
    <property type="entry name" value="Chorismate lyase-like"/>
    <property type="match status" value="1"/>
</dbReference>
<evidence type="ECO:0000313" key="6">
    <source>
        <dbReference type="Proteomes" id="UP001596028"/>
    </source>
</evidence>
<gene>
    <name evidence="5" type="ORF">ACFO3S_04945</name>
</gene>
<dbReference type="Gene3D" id="1.10.10.10">
    <property type="entry name" value="Winged helix-like DNA-binding domain superfamily/Winged helix DNA-binding domain"/>
    <property type="match status" value="1"/>
</dbReference>
<dbReference type="PROSITE" id="PS50949">
    <property type="entry name" value="HTH_GNTR"/>
    <property type="match status" value="1"/>
</dbReference>
<keyword evidence="1" id="KW-0805">Transcription regulation</keyword>
<keyword evidence="2" id="KW-0238">DNA-binding</keyword>
<dbReference type="InterPro" id="IPR036388">
    <property type="entry name" value="WH-like_DNA-bd_sf"/>
</dbReference>
<dbReference type="Pfam" id="PF00392">
    <property type="entry name" value="GntR"/>
    <property type="match status" value="1"/>
</dbReference>
<dbReference type="RefSeq" id="WP_378092912.1">
    <property type="nucleotide sequence ID" value="NZ_JBHSEP010000002.1"/>
</dbReference>
<name>A0ABV9F9V0_9BACL</name>
<evidence type="ECO:0000256" key="3">
    <source>
        <dbReference type="ARBA" id="ARBA00023163"/>
    </source>
</evidence>
<dbReference type="CDD" id="cd07377">
    <property type="entry name" value="WHTH_GntR"/>
    <property type="match status" value="1"/>
</dbReference>
<sequence length="248" mass="28424">MIINVIDPNSPLPMYQQLKDILKGKILSEEWPVGSLIPTEQELIEEYRVSRTTVREAVIELVKQGLLQKKQGRGTEVKSSKVEERLGKLTGFAEEIVDKGFKHSARLVSSEFRKNCFYELSLLGLPDDASVFFIERIRLADNEPIAYERSCWPEEIGKLLLQEDLNTAAFYKVLEEKYGYSLKEAEETIHAANATQAEADFLSISPGEALLERRRVSYDASGRAMEYTKTKYRSDRYSYKVNLQRNRG</sequence>
<comment type="caution">
    <text evidence="5">The sequence shown here is derived from an EMBL/GenBank/DDBJ whole genome shotgun (WGS) entry which is preliminary data.</text>
</comment>
<evidence type="ECO:0000256" key="2">
    <source>
        <dbReference type="ARBA" id="ARBA00023125"/>
    </source>
</evidence>
<feature type="domain" description="HTH gntR-type" evidence="4">
    <location>
        <begin position="12"/>
        <end position="80"/>
    </location>
</feature>